<reference evidence="1" key="1">
    <citation type="submission" date="2019-08" db="EMBL/GenBank/DDBJ databases">
        <authorList>
            <person name="Kucharzyk K."/>
            <person name="Murdoch R.W."/>
            <person name="Higgins S."/>
            <person name="Loffler F."/>
        </authorList>
    </citation>
    <scope>NUCLEOTIDE SEQUENCE</scope>
</reference>
<organism evidence="1">
    <name type="scientific">bioreactor metagenome</name>
    <dbReference type="NCBI Taxonomy" id="1076179"/>
    <lineage>
        <taxon>unclassified sequences</taxon>
        <taxon>metagenomes</taxon>
        <taxon>ecological metagenomes</taxon>
    </lineage>
</organism>
<sequence>MTYCLVAIIQYNMKINKNTYEILQILSITLTDKNHLKDLFNKTNFQNNKERCDLNGPNLFDF</sequence>
<accession>A0A644YYS4</accession>
<comment type="caution">
    <text evidence="1">The sequence shown here is derived from an EMBL/GenBank/DDBJ whole genome shotgun (WGS) entry which is preliminary data.</text>
</comment>
<evidence type="ECO:0008006" key="2">
    <source>
        <dbReference type="Google" id="ProtNLM"/>
    </source>
</evidence>
<name>A0A644YYS4_9ZZZZ</name>
<gene>
    <name evidence="1" type="ORF">SDC9_80274</name>
</gene>
<proteinExistence type="predicted"/>
<dbReference type="AlphaFoldDB" id="A0A644YYS4"/>
<protein>
    <recommendedName>
        <fullName evidence="2">IS4 family transposase</fullName>
    </recommendedName>
</protein>
<dbReference type="EMBL" id="VSSQ01006734">
    <property type="protein sequence ID" value="MPM33696.1"/>
    <property type="molecule type" value="Genomic_DNA"/>
</dbReference>
<evidence type="ECO:0000313" key="1">
    <source>
        <dbReference type="EMBL" id="MPM33696.1"/>
    </source>
</evidence>